<accession>A0A4U0F2Q0</accession>
<dbReference type="GO" id="GO:0051082">
    <property type="term" value="F:unfolded protein binding"/>
    <property type="evidence" value="ECO:0007669"/>
    <property type="project" value="UniProtKB-UniRule"/>
</dbReference>
<comment type="caution">
    <text evidence="7">The sequence shown here is derived from an EMBL/GenBank/DDBJ whole genome shotgun (WGS) entry which is preliminary data.</text>
</comment>
<evidence type="ECO:0000256" key="5">
    <source>
        <dbReference type="ARBA" id="ARBA00023284"/>
    </source>
</evidence>
<dbReference type="CDD" id="cd00498">
    <property type="entry name" value="Hsp33"/>
    <property type="match status" value="1"/>
</dbReference>
<dbReference type="Gene3D" id="3.55.30.10">
    <property type="entry name" value="Hsp33 domain"/>
    <property type="match status" value="1"/>
</dbReference>
<dbReference type="AlphaFoldDB" id="A0A4U0F2Q0"/>
<dbReference type="InterPro" id="IPR016153">
    <property type="entry name" value="Heat_shock_Hsp33_N"/>
</dbReference>
<dbReference type="Pfam" id="PF01430">
    <property type="entry name" value="HSP33"/>
    <property type="match status" value="1"/>
</dbReference>
<dbReference type="PANTHER" id="PTHR30111">
    <property type="entry name" value="33 KDA CHAPERONIN"/>
    <property type="match status" value="1"/>
</dbReference>
<dbReference type="EMBL" id="SUPK01000013">
    <property type="protein sequence ID" value="TJY38550.1"/>
    <property type="molecule type" value="Genomic_DNA"/>
</dbReference>
<protein>
    <recommendedName>
        <fullName evidence="6">33 kDa chaperonin</fullName>
    </recommendedName>
    <alternativeName>
        <fullName evidence="6">Heat shock protein 33 homolog</fullName>
        <shortName evidence="6">HSP33</shortName>
    </alternativeName>
</protein>
<dbReference type="HAMAP" id="MF_00117">
    <property type="entry name" value="HslO"/>
    <property type="match status" value="1"/>
</dbReference>
<comment type="subcellular location">
    <subcellularLocation>
        <location evidence="6">Cytoplasm</location>
    </subcellularLocation>
</comment>
<sequence>MKDELIRGTAWNAGIRVFAARTTNLVAELQRRHDTYPTATAALGRSATAGAMMGVMLKDGARLTIQVKGDGPLGQIVIDSNSEAEVRGYVDHPHTHLPSNPQGKLDVAGAVGRNGYVNVIKDLGLKEPYRGSVPIISGELAEDFTYYFAESEQVPSAVGLGVLVDVDNSVLHAGGFIVQVMPGMPDDQLERLEQAVSGMPHITALLDRGETPESILRFLVGDDLTIHERVEPIFRCKCSRERVANTLLTLGAEELRSLIDQDGKADVLCHFCNETYAFSAEDLEDLHRQASEVRRRGD</sequence>
<evidence type="ECO:0000256" key="4">
    <source>
        <dbReference type="ARBA" id="ARBA00023186"/>
    </source>
</evidence>
<evidence type="ECO:0000256" key="2">
    <source>
        <dbReference type="ARBA" id="ARBA00022833"/>
    </source>
</evidence>
<dbReference type="PANTHER" id="PTHR30111:SF1">
    <property type="entry name" value="33 KDA CHAPERONIN"/>
    <property type="match status" value="1"/>
</dbReference>
<dbReference type="NCBIfam" id="NF001033">
    <property type="entry name" value="PRK00114.1"/>
    <property type="match status" value="1"/>
</dbReference>
<keyword evidence="5 6" id="KW-0676">Redox-active center</keyword>
<keyword evidence="3 6" id="KW-1015">Disulfide bond</keyword>
<dbReference type="SUPFAM" id="SSF64397">
    <property type="entry name" value="Hsp33 domain"/>
    <property type="match status" value="1"/>
</dbReference>
<dbReference type="RefSeq" id="WP_136779625.1">
    <property type="nucleotide sequence ID" value="NZ_SUPK01000013.1"/>
</dbReference>
<keyword evidence="4 6" id="KW-0143">Chaperone</keyword>
<name>A0A4U0F2Q0_9BACL</name>
<organism evidence="7 8">
    <name type="scientific">Cohnella pontilimi</name>
    <dbReference type="NCBI Taxonomy" id="2564100"/>
    <lineage>
        <taxon>Bacteria</taxon>
        <taxon>Bacillati</taxon>
        <taxon>Bacillota</taxon>
        <taxon>Bacilli</taxon>
        <taxon>Bacillales</taxon>
        <taxon>Paenibacillaceae</taxon>
        <taxon>Cohnella</taxon>
    </lineage>
</organism>
<comment type="function">
    <text evidence="6">Redox regulated molecular chaperone. Protects both thermally unfolding and oxidatively damaged proteins from irreversible aggregation. Plays an important role in the bacterial defense system toward oxidative stress.</text>
</comment>
<comment type="PTM">
    <text evidence="6">Under oxidizing conditions two disulfide bonds are formed involving the reactive cysteines. Under reducing conditions zinc is bound to the reactive cysteines and the protein is inactive.</text>
</comment>
<evidence type="ECO:0000256" key="6">
    <source>
        <dbReference type="HAMAP-Rule" id="MF_00117"/>
    </source>
</evidence>
<reference evidence="7 8" key="1">
    <citation type="submission" date="2019-04" db="EMBL/GenBank/DDBJ databases">
        <title>Cohnella sp. nov., isolated from soil.</title>
        <authorList>
            <person name="Kim W."/>
        </authorList>
    </citation>
    <scope>NUCLEOTIDE SEQUENCE [LARGE SCALE GENOMIC DNA]</scope>
    <source>
        <strain evidence="7 8">CAU 1483</strain>
    </source>
</reference>
<keyword evidence="2 6" id="KW-0862">Zinc</keyword>
<dbReference type="GO" id="GO:0042026">
    <property type="term" value="P:protein refolding"/>
    <property type="evidence" value="ECO:0007669"/>
    <property type="project" value="TreeGrafter"/>
</dbReference>
<dbReference type="InterPro" id="IPR000397">
    <property type="entry name" value="Heat_shock_Hsp33"/>
</dbReference>
<evidence type="ECO:0000256" key="3">
    <source>
        <dbReference type="ARBA" id="ARBA00023157"/>
    </source>
</evidence>
<dbReference type="GO" id="GO:0005737">
    <property type="term" value="C:cytoplasm"/>
    <property type="evidence" value="ECO:0007669"/>
    <property type="project" value="UniProtKB-SubCell"/>
</dbReference>
<comment type="similarity">
    <text evidence="6">Belongs to the HSP33 family.</text>
</comment>
<proteinExistence type="inferred from homology"/>
<dbReference type="PIRSF" id="PIRSF005261">
    <property type="entry name" value="Heat_shock_Hsp33"/>
    <property type="match status" value="1"/>
</dbReference>
<feature type="disulfide bond" description="Redox-active" evidence="6">
    <location>
        <begin position="269"/>
        <end position="272"/>
    </location>
</feature>
<evidence type="ECO:0000313" key="8">
    <source>
        <dbReference type="Proteomes" id="UP000309673"/>
    </source>
</evidence>
<keyword evidence="8" id="KW-1185">Reference proteome</keyword>
<dbReference type="Gene3D" id="3.90.1280.10">
    <property type="entry name" value="HSP33 redox switch-like"/>
    <property type="match status" value="1"/>
</dbReference>
<dbReference type="SUPFAM" id="SSF118352">
    <property type="entry name" value="HSP33 redox switch-like"/>
    <property type="match status" value="1"/>
</dbReference>
<keyword evidence="1 6" id="KW-0963">Cytoplasm</keyword>
<dbReference type="Proteomes" id="UP000309673">
    <property type="component" value="Unassembled WGS sequence"/>
</dbReference>
<feature type="disulfide bond" description="Redox-active" evidence="6">
    <location>
        <begin position="236"/>
        <end position="238"/>
    </location>
</feature>
<dbReference type="OrthoDB" id="9776534at2"/>
<evidence type="ECO:0000256" key="1">
    <source>
        <dbReference type="ARBA" id="ARBA00022490"/>
    </source>
</evidence>
<evidence type="ECO:0000313" key="7">
    <source>
        <dbReference type="EMBL" id="TJY38550.1"/>
    </source>
</evidence>
<dbReference type="InterPro" id="IPR016154">
    <property type="entry name" value="Heat_shock_Hsp33_C"/>
</dbReference>
<gene>
    <name evidence="6" type="primary">hslO</name>
    <name evidence="7" type="ORF">E5161_19860</name>
</gene>
<dbReference type="GO" id="GO:0044183">
    <property type="term" value="F:protein folding chaperone"/>
    <property type="evidence" value="ECO:0007669"/>
    <property type="project" value="TreeGrafter"/>
</dbReference>